<proteinExistence type="predicted"/>
<dbReference type="KEGG" id="nfl:COO91_06493"/>
<accession>A0A2K8SYF5</accession>
<dbReference type="Proteomes" id="UP000232003">
    <property type="component" value="Chromosome"/>
</dbReference>
<keyword evidence="2" id="KW-1185">Reference proteome</keyword>
<dbReference type="EMBL" id="CP024785">
    <property type="protein sequence ID" value="AUB40478.1"/>
    <property type="molecule type" value="Genomic_DNA"/>
</dbReference>
<protein>
    <submittedName>
        <fullName evidence="1">Uncharacterized protein</fullName>
    </submittedName>
</protein>
<evidence type="ECO:0000313" key="2">
    <source>
        <dbReference type="Proteomes" id="UP000232003"/>
    </source>
</evidence>
<dbReference type="AlphaFoldDB" id="A0A2K8SYF5"/>
<sequence length="41" mass="4904">MHKTRRIKPEIKLAPLLECQINQRGFVEEGRRQEAEGRRDN</sequence>
<reference evidence="1 2" key="1">
    <citation type="submission" date="2017-11" db="EMBL/GenBank/DDBJ databases">
        <title>Complete genome of a free-living desiccation-tolerant cyanobacterium and its photosynthetic adaptation to extreme terrestrial habitat.</title>
        <authorList>
            <person name="Shang J."/>
        </authorList>
    </citation>
    <scope>NUCLEOTIDE SEQUENCE [LARGE SCALE GENOMIC DNA]</scope>
    <source>
        <strain evidence="1 2">CCNUN1</strain>
    </source>
</reference>
<evidence type="ECO:0000313" key="1">
    <source>
        <dbReference type="EMBL" id="AUB40478.1"/>
    </source>
</evidence>
<organism evidence="1 2">
    <name type="scientific">Nostoc flagelliforme CCNUN1</name>
    <dbReference type="NCBI Taxonomy" id="2038116"/>
    <lineage>
        <taxon>Bacteria</taxon>
        <taxon>Bacillati</taxon>
        <taxon>Cyanobacteriota</taxon>
        <taxon>Cyanophyceae</taxon>
        <taxon>Nostocales</taxon>
        <taxon>Nostocaceae</taxon>
        <taxon>Nostoc</taxon>
    </lineage>
</organism>
<name>A0A2K8SYF5_9NOSO</name>
<gene>
    <name evidence="1" type="ORF">COO91_06493</name>
</gene>